<evidence type="ECO:0000259" key="7">
    <source>
        <dbReference type="Pfam" id="PF02687"/>
    </source>
</evidence>
<keyword evidence="4 6" id="KW-1133">Transmembrane helix</keyword>
<evidence type="ECO:0000256" key="2">
    <source>
        <dbReference type="ARBA" id="ARBA00022475"/>
    </source>
</evidence>
<gene>
    <name evidence="8" type="ORF">FYJ37_17590</name>
</gene>
<dbReference type="RefSeq" id="WP_154322951.1">
    <property type="nucleotide sequence ID" value="NZ_CP045695.1"/>
</dbReference>
<feature type="transmembrane region" description="Helical" evidence="6">
    <location>
        <begin position="20"/>
        <end position="42"/>
    </location>
</feature>
<evidence type="ECO:0000313" key="9">
    <source>
        <dbReference type="Proteomes" id="UP000462363"/>
    </source>
</evidence>
<evidence type="ECO:0000256" key="5">
    <source>
        <dbReference type="ARBA" id="ARBA00023136"/>
    </source>
</evidence>
<dbReference type="EMBL" id="VUMB01000078">
    <property type="protein sequence ID" value="MSS42056.1"/>
    <property type="molecule type" value="Genomic_DNA"/>
</dbReference>
<keyword evidence="3 6" id="KW-0812">Transmembrane</keyword>
<keyword evidence="2" id="KW-1003">Cell membrane</keyword>
<dbReference type="Pfam" id="PF02687">
    <property type="entry name" value="FtsX"/>
    <property type="match status" value="1"/>
</dbReference>
<organism evidence="8 9">
    <name type="scientific">Clostridium scindens (strain JCM 10418 / VPI 12708)</name>
    <dbReference type="NCBI Taxonomy" id="29347"/>
    <lineage>
        <taxon>Bacteria</taxon>
        <taxon>Bacillati</taxon>
        <taxon>Bacillota</taxon>
        <taxon>Clostridia</taxon>
        <taxon>Lachnospirales</taxon>
        <taxon>Lachnospiraceae</taxon>
    </lineage>
</organism>
<protein>
    <submittedName>
        <fullName evidence="8">FtsX-like permease family protein</fullName>
    </submittedName>
</protein>
<feature type="domain" description="ABC3 transporter permease C-terminal" evidence="7">
    <location>
        <begin position="202"/>
        <end position="309"/>
    </location>
</feature>
<feature type="transmembrane region" description="Helical" evidence="6">
    <location>
        <begin position="246"/>
        <end position="268"/>
    </location>
</feature>
<dbReference type="GO" id="GO:0005886">
    <property type="term" value="C:plasma membrane"/>
    <property type="evidence" value="ECO:0007669"/>
    <property type="project" value="UniProtKB-SubCell"/>
</dbReference>
<proteinExistence type="predicted"/>
<name>A0A844F8T9_CLOSV</name>
<dbReference type="Proteomes" id="UP000462363">
    <property type="component" value="Unassembled WGS sequence"/>
</dbReference>
<evidence type="ECO:0000256" key="4">
    <source>
        <dbReference type="ARBA" id="ARBA00022989"/>
    </source>
</evidence>
<feature type="transmembrane region" description="Helical" evidence="6">
    <location>
        <begin position="202"/>
        <end position="223"/>
    </location>
</feature>
<evidence type="ECO:0000256" key="3">
    <source>
        <dbReference type="ARBA" id="ARBA00022692"/>
    </source>
</evidence>
<comment type="subcellular location">
    <subcellularLocation>
        <location evidence="1">Cell membrane</location>
        <topology evidence="1">Multi-pass membrane protein</topology>
    </subcellularLocation>
</comment>
<feature type="transmembrane region" description="Helical" evidence="6">
    <location>
        <begin position="280"/>
        <end position="305"/>
    </location>
</feature>
<comment type="caution">
    <text evidence="8">The sequence shown here is derived from an EMBL/GenBank/DDBJ whole genome shotgun (WGS) entry which is preliminary data.</text>
</comment>
<sequence length="321" mass="36929">MKYIFFKVLKKYQYHLGIYLLLLLEICIGVVFITLALNYYFFGQQEKQKIESELQRKEVVLQAEPKENISTPFEMDEEDVLELDRLVGNKIECITIIHKVVFSGNKAHENDYIFTNHASQYDKKTYKVFPMEELFKSEEGECVYSGVLIGKDVASQEMIEKILNYLQDKYEQAYSFYFINESFQKQYTVEYLAMVPGYFGKVAMILMFVMTIGFTGVMQLFFYKRKKELAICAACGAKLRDLEKEIIIEISGICIVGGLAGMLIGNVITKTVDFGLPVQVSIKMLVSIILALFSLILFLSSLLIVKIRNNTIYSLLVQTEK</sequence>
<evidence type="ECO:0000256" key="6">
    <source>
        <dbReference type="SAM" id="Phobius"/>
    </source>
</evidence>
<dbReference type="AlphaFoldDB" id="A0A844F8T9"/>
<evidence type="ECO:0000313" key="8">
    <source>
        <dbReference type="EMBL" id="MSS42056.1"/>
    </source>
</evidence>
<evidence type="ECO:0000256" key="1">
    <source>
        <dbReference type="ARBA" id="ARBA00004651"/>
    </source>
</evidence>
<keyword evidence="5 6" id="KW-0472">Membrane</keyword>
<dbReference type="InterPro" id="IPR003838">
    <property type="entry name" value="ABC3_permease_C"/>
</dbReference>
<accession>A0A844F8T9</accession>
<reference evidence="8 9" key="1">
    <citation type="submission" date="2019-08" db="EMBL/GenBank/DDBJ databases">
        <title>In-depth cultivation of the pig gut microbiome towards novel bacterial diversity and tailored functional studies.</title>
        <authorList>
            <person name="Wylensek D."/>
            <person name="Hitch T.C.A."/>
            <person name="Clavel T."/>
        </authorList>
    </citation>
    <scope>NUCLEOTIDE SEQUENCE [LARGE SCALE GENOMIC DNA]</scope>
    <source>
        <strain evidence="8 9">BL-389-WT-3D</strain>
    </source>
</reference>